<protein>
    <submittedName>
        <fullName evidence="1">NblA/ycf18 family protein</fullName>
    </submittedName>
</protein>
<gene>
    <name evidence="1" type="ORF">ACE1CA_00105</name>
</gene>
<sequence>MRKCNVGLRTSVQPLSLPTLLRVEGGDSRESVEQQFNIRSFQTQVQQMNREQAQEILMKLYEQMIYQEATYKHLLKHDWGLEQLN</sequence>
<dbReference type="InterPro" id="IPR036904">
    <property type="entry name" value="NblA_sf"/>
</dbReference>
<keyword evidence="2" id="KW-1185">Reference proteome</keyword>
<evidence type="ECO:0000313" key="2">
    <source>
        <dbReference type="Proteomes" id="UP001576780"/>
    </source>
</evidence>
<accession>A0ABV4WCV6</accession>
<evidence type="ECO:0000313" key="1">
    <source>
        <dbReference type="EMBL" id="MFB2832912.1"/>
    </source>
</evidence>
<dbReference type="EMBL" id="JBHFNT010000004">
    <property type="protein sequence ID" value="MFB2832912.1"/>
    <property type="molecule type" value="Genomic_DNA"/>
</dbReference>
<organism evidence="1 2">
    <name type="scientific">Floridaenema evergladense BLCC-F167</name>
    <dbReference type="NCBI Taxonomy" id="3153639"/>
    <lineage>
        <taxon>Bacteria</taxon>
        <taxon>Bacillati</taxon>
        <taxon>Cyanobacteriota</taxon>
        <taxon>Cyanophyceae</taxon>
        <taxon>Oscillatoriophycideae</taxon>
        <taxon>Aerosakkonematales</taxon>
        <taxon>Aerosakkonemataceae</taxon>
        <taxon>Floridanema</taxon>
        <taxon>Floridanema evergladense</taxon>
    </lineage>
</organism>
<comment type="caution">
    <text evidence="1">The sequence shown here is derived from an EMBL/GenBank/DDBJ whole genome shotgun (WGS) entry which is preliminary data.</text>
</comment>
<name>A0ABV4WCV6_9CYAN</name>
<dbReference type="RefSeq" id="WP_413275389.1">
    <property type="nucleotide sequence ID" value="NZ_JBHFNT010000004.1"/>
</dbReference>
<dbReference type="Gene3D" id="1.10.287.670">
    <property type="entry name" value="Phycobilisome degradation protein NblA"/>
    <property type="match status" value="1"/>
</dbReference>
<dbReference type="InterPro" id="IPR007574">
    <property type="entry name" value="NblA"/>
</dbReference>
<reference evidence="1 2" key="1">
    <citation type="submission" date="2024-09" db="EMBL/GenBank/DDBJ databases">
        <title>Floridaenema gen nov. (Aerosakkonemataceae, Aerosakkonematales ord. nov., Cyanobacteria) from benthic tropical and subtropical fresh waters, with the description of four new species.</title>
        <authorList>
            <person name="Moretto J.A."/>
            <person name="Berthold D.E."/>
            <person name="Lefler F.W."/>
            <person name="Huang I.-S."/>
            <person name="Laughinghouse H. IV."/>
        </authorList>
    </citation>
    <scope>NUCLEOTIDE SEQUENCE [LARGE SCALE GENOMIC DNA]</scope>
    <source>
        <strain evidence="1 2">BLCC-F167</strain>
    </source>
</reference>
<proteinExistence type="predicted"/>
<dbReference type="Pfam" id="PF04485">
    <property type="entry name" value="NblA"/>
    <property type="match status" value="1"/>
</dbReference>
<dbReference type="Proteomes" id="UP001576780">
    <property type="component" value="Unassembled WGS sequence"/>
</dbReference>
<dbReference type="SUPFAM" id="SSF109859">
    <property type="entry name" value="NblA-like"/>
    <property type="match status" value="1"/>
</dbReference>